<name>A0A4R6AT23_9RHOB</name>
<gene>
    <name evidence="1" type="ORF">E2L05_15955</name>
</gene>
<evidence type="ECO:0000313" key="2">
    <source>
        <dbReference type="Proteomes" id="UP000294562"/>
    </source>
</evidence>
<keyword evidence="2" id="KW-1185">Reference proteome</keyword>
<dbReference type="AlphaFoldDB" id="A0A4R6AT23"/>
<reference evidence="1 2" key="1">
    <citation type="submission" date="2019-03" db="EMBL/GenBank/DDBJ databases">
        <title>Rhodobacteraceae bacterium SM1902, a new member of the family Rhodobacteraceae isolated from Yantai.</title>
        <authorList>
            <person name="Sun Y."/>
        </authorList>
    </citation>
    <scope>NUCLEOTIDE SEQUENCE [LARGE SCALE GENOMIC DNA]</scope>
    <source>
        <strain evidence="1 2">SM1902</strain>
    </source>
</reference>
<dbReference type="EMBL" id="SMZO01000047">
    <property type="protein sequence ID" value="TDL85296.1"/>
    <property type="molecule type" value="Genomic_DNA"/>
</dbReference>
<evidence type="ECO:0000313" key="1">
    <source>
        <dbReference type="EMBL" id="TDL85296.1"/>
    </source>
</evidence>
<proteinExistence type="predicted"/>
<organism evidence="1 2">
    <name type="scientific">Meridianimarinicoccus aquatilis</name>
    <dbReference type="NCBI Taxonomy" id="2552766"/>
    <lineage>
        <taxon>Bacteria</taxon>
        <taxon>Pseudomonadati</taxon>
        <taxon>Pseudomonadota</taxon>
        <taxon>Alphaproteobacteria</taxon>
        <taxon>Rhodobacterales</taxon>
        <taxon>Paracoccaceae</taxon>
        <taxon>Meridianimarinicoccus</taxon>
    </lineage>
</organism>
<sequence length="63" mass="7079">MLVGIGALAMVRRAKRKKLNLADSASPSPDGIGLRQIDGKRAQSRRVFLSKIYFLPRRFTPPR</sequence>
<dbReference type="Proteomes" id="UP000294562">
    <property type="component" value="Unassembled WGS sequence"/>
</dbReference>
<accession>A0A4R6AT23</accession>
<comment type="caution">
    <text evidence="1">The sequence shown here is derived from an EMBL/GenBank/DDBJ whole genome shotgun (WGS) entry which is preliminary data.</text>
</comment>
<protein>
    <submittedName>
        <fullName evidence="1">Uncharacterized protein</fullName>
    </submittedName>
</protein>